<comment type="caution">
    <text evidence="2">The sequence shown here is derived from an EMBL/GenBank/DDBJ whole genome shotgun (WGS) entry which is preliminary data.</text>
</comment>
<feature type="transmembrane region" description="Helical" evidence="1">
    <location>
        <begin position="37"/>
        <end position="58"/>
    </location>
</feature>
<keyword evidence="1" id="KW-0812">Transmembrane</keyword>
<evidence type="ECO:0000313" key="3">
    <source>
        <dbReference type="Proteomes" id="UP000237423"/>
    </source>
</evidence>
<name>A0A2S5CHY0_9GAMM</name>
<organism evidence="2 3">
    <name type="scientific">Methylovulum psychrotolerans</name>
    <dbReference type="NCBI Taxonomy" id="1704499"/>
    <lineage>
        <taxon>Bacteria</taxon>
        <taxon>Pseudomonadati</taxon>
        <taxon>Pseudomonadota</taxon>
        <taxon>Gammaproteobacteria</taxon>
        <taxon>Methylococcales</taxon>
        <taxon>Methylococcaceae</taxon>
        <taxon>Methylovulum</taxon>
    </lineage>
</organism>
<keyword evidence="1" id="KW-1133">Transmembrane helix</keyword>
<reference evidence="2 3" key="1">
    <citation type="submission" date="2017-11" db="EMBL/GenBank/DDBJ databases">
        <title>Draft Genome Sequence of Methylobacter psychrotolerans Sph1T, an Obligate Methanotroph from Low-Temperature Environments.</title>
        <authorList>
            <person name="Oshkin I.Y."/>
            <person name="Miroshnikov K."/>
            <person name="Belova S.E."/>
            <person name="Korzhenkov A."/>
            <person name="Toshchakov S.V."/>
            <person name="Dedysh S.N."/>
        </authorList>
    </citation>
    <scope>NUCLEOTIDE SEQUENCE [LARGE SCALE GENOMIC DNA]</scope>
    <source>
        <strain evidence="2 3">Sph1</strain>
    </source>
</reference>
<protein>
    <submittedName>
        <fullName evidence="2">Uncharacterized protein</fullName>
    </submittedName>
</protein>
<gene>
    <name evidence="2" type="ORF">AADEFJLK_03789</name>
</gene>
<evidence type="ECO:0000256" key="1">
    <source>
        <dbReference type="SAM" id="Phobius"/>
    </source>
</evidence>
<dbReference type="Proteomes" id="UP000237423">
    <property type="component" value="Unassembled WGS sequence"/>
</dbReference>
<evidence type="ECO:0000313" key="2">
    <source>
        <dbReference type="EMBL" id="POZ50377.1"/>
    </source>
</evidence>
<accession>A0A2S5CHY0</accession>
<proteinExistence type="predicted"/>
<feature type="transmembrane region" description="Helical" evidence="1">
    <location>
        <begin position="7"/>
        <end position="25"/>
    </location>
</feature>
<dbReference type="EMBL" id="PGFZ01000011">
    <property type="protein sequence ID" value="POZ50377.1"/>
    <property type="molecule type" value="Genomic_DNA"/>
</dbReference>
<sequence>MLFLVRLLSVALGGSCIAILTGYLWCIGDRSVLQKVLLNFFAVLISIIAASIFGEHLYKFLKK</sequence>
<keyword evidence="1" id="KW-0472">Membrane</keyword>
<dbReference type="AlphaFoldDB" id="A0A2S5CHY0"/>